<keyword evidence="3" id="KW-0804">Transcription</keyword>
<evidence type="ECO:0000256" key="2">
    <source>
        <dbReference type="ARBA" id="ARBA00023125"/>
    </source>
</evidence>
<dbReference type="InterPro" id="IPR005143">
    <property type="entry name" value="TF_LuxR_autoind-bd_dom"/>
</dbReference>
<dbReference type="PANTHER" id="PTHR44688">
    <property type="entry name" value="DNA-BINDING TRANSCRIPTIONAL ACTIVATOR DEVR_DOSR"/>
    <property type="match status" value="1"/>
</dbReference>
<feature type="domain" description="HTH luxR-type" evidence="4">
    <location>
        <begin position="167"/>
        <end position="232"/>
    </location>
</feature>
<dbReference type="InterPro" id="IPR036388">
    <property type="entry name" value="WH-like_DNA-bd_sf"/>
</dbReference>
<keyword evidence="6" id="KW-1185">Reference proteome</keyword>
<dbReference type="Pfam" id="PF00196">
    <property type="entry name" value="GerE"/>
    <property type="match status" value="1"/>
</dbReference>
<accession>A0A7C9VFJ5</accession>
<dbReference type="Proteomes" id="UP000481252">
    <property type="component" value="Unassembled WGS sequence"/>
</dbReference>
<dbReference type="SUPFAM" id="SSF46894">
    <property type="entry name" value="C-terminal effector domain of the bipartite response regulators"/>
    <property type="match status" value="1"/>
</dbReference>
<dbReference type="GO" id="GO:0003677">
    <property type="term" value="F:DNA binding"/>
    <property type="evidence" value="ECO:0007669"/>
    <property type="project" value="UniProtKB-KW"/>
</dbReference>
<dbReference type="InterPro" id="IPR000792">
    <property type="entry name" value="Tscrpt_reg_LuxR_C"/>
</dbReference>
<dbReference type="AlphaFoldDB" id="A0A7C9VFJ5"/>
<evidence type="ECO:0000313" key="5">
    <source>
        <dbReference type="EMBL" id="NGN43530.1"/>
    </source>
</evidence>
<dbReference type="PROSITE" id="PS50043">
    <property type="entry name" value="HTH_LUXR_2"/>
    <property type="match status" value="1"/>
</dbReference>
<dbReference type="SMART" id="SM00421">
    <property type="entry name" value="HTH_LUXR"/>
    <property type="match status" value="1"/>
</dbReference>
<evidence type="ECO:0000313" key="6">
    <source>
        <dbReference type="Proteomes" id="UP000481252"/>
    </source>
</evidence>
<dbReference type="Pfam" id="PF03472">
    <property type="entry name" value="Autoind_bind"/>
    <property type="match status" value="1"/>
</dbReference>
<dbReference type="EMBL" id="JAAKZG010000010">
    <property type="protein sequence ID" value="NGN43530.1"/>
    <property type="molecule type" value="Genomic_DNA"/>
</dbReference>
<dbReference type="InterPro" id="IPR016032">
    <property type="entry name" value="Sig_transdc_resp-reg_C-effctor"/>
</dbReference>
<proteinExistence type="predicted"/>
<keyword evidence="1" id="KW-0805">Transcription regulation</keyword>
<gene>
    <name evidence="5" type="ORF">G6N74_20880</name>
</gene>
<dbReference type="SUPFAM" id="SSF75516">
    <property type="entry name" value="Pheromone-binding domain of LuxR-like quorum-sensing transcription factors"/>
    <property type="match status" value="1"/>
</dbReference>
<dbReference type="CDD" id="cd06170">
    <property type="entry name" value="LuxR_C_like"/>
    <property type="match status" value="1"/>
</dbReference>
<evidence type="ECO:0000256" key="3">
    <source>
        <dbReference type="ARBA" id="ARBA00023163"/>
    </source>
</evidence>
<dbReference type="GO" id="GO:0006355">
    <property type="term" value="P:regulation of DNA-templated transcription"/>
    <property type="evidence" value="ECO:0007669"/>
    <property type="project" value="InterPro"/>
</dbReference>
<name>A0A7C9VFJ5_9HYPH</name>
<dbReference type="Gene3D" id="1.10.10.10">
    <property type="entry name" value="Winged helix-like DNA-binding domain superfamily/Winged helix DNA-binding domain"/>
    <property type="match status" value="1"/>
</dbReference>
<evidence type="ECO:0000259" key="4">
    <source>
        <dbReference type="PROSITE" id="PS50043"/>
    </source>
</evidence>
<dbReference type="PANTHER" id="PTHR44688:SF16">
    <property type="entry name" value="DNA-BINDING TRANSCRIPTIONAL ACTIVATOR DEVR_DOSR"/>
    <property type="match status" value="1"/>
</dbReference>
<organism evidence="5 6">
    <name type="scientific">Mesorhizobium zhangyense</name>
    <dbReference type="NCBI Taxonomy" id="1776730"/>
    <lineage>
        <taxon>Bacteria</taxon>
        <taxon>Pseudomonadati</taxon>
        <taxon>Pseudomonadota</taxon>
        <taxon>Alphaproteobacteria</taxon>
        <taxon>Hyphomicrobiales</taxon>
        <taxon>Phyllobacteriaceae</taxon>
        <taxon>Mesorhizobium</taxon>
    </lineage>
</organism>
<dbReference type="Gene3D" id="3.30.450.80">
    <property type="entry name" value="Transcription factor LuxR-like, autoinducer-binding domain"/>
    <property type="match status" value="1"/>
</dbReference>
<protein>
    <submittedName>
        <fullName evidence="5">Autoinducer-binding protein</fullName>
    </submittedName>
</protein>
<sequence length="234" mass="25995">MKIWFQRLTDIIAVAQDEVTLKKALVGLVQELGFDFYAFMHIQPVRMVVVSNYPAEWQARYVSRDYARIDPIIAAARLKMEAFDWAADDRRPTGSRAVGRFYAEATAFGIRSGISIPVRTAFGHVSILTLASNKKVVCLEEDIDPIAAATAVAHLHARLEHQTIETRAHTQVRLTAKQALCLKWAAEGKTMKAIAMIENMSFANVCFHISNARKALDAETLPQATARATQLGLI</sequence>
<evidence type="ECO:0000256" key="1">
    <source>
        <dbReference type="ARBA" id="ARBA00023015"/>
    </source>
</evidence>
<reference evidence="5 6" key="1">
    <citation type="submission" date="2020-02" db="EMBL/GenBank/DDBJ databases">
        <title>Genome sequence of the type strain CGMCC 1.15528 of Mesorhizobium zhangyense.</title>
        <authorList>
            <person name="Gao J."/>
            <person name="Sun J."/>
        </authorList>
    </citation>
    <scope>NUCLEOTIDE SEQUENCE [LARGE SCALE GENOMIC DNA]</scope>
    <source>
        <strain evidence="5 6">CGMCC 1.15528</strain>
    </source>
</reference>
<comment type="caution">
    <text evidence="5">The sequence shown here is derived from an EMBL/GenBank/DDBJ whole genome shotgun (WGS) entry which is preliminary data.</text>
</comment>
<keyword evidence="2" id="KW-0238">DNA-binding</keyword>
<dbReference type="InterPro" id="IPR036693">
    <property type="entry name" value="TF_LuxR_autoind-bd_dom_sf"/>
</dbReference>